<dbReference type="HOGENOM" id="CLU_043305_0_0_1"/>
<dbReference type="RefSeq" id="XP_007405131.1">
    <property type="nucleotide sequence ID" value="XM_007405069.1"/>
</dbReference>
<dbReference type="Proteomes" id="UP000001072">
    <property type="component" value="Unassembled WGS sequence"/>
</dbReference>
<feature type="chain" id="PRO_5003321390" description="Secreted protein" evidence="2">
    <location>
        <begin position="22"/>
        <end position="467"/>
    </location>
</feature>
<dbReference type="AlphaFoldDB" id="F4R711"/>
<feature type="region of interest" description="Disordered" evidence="1">
    <location>
        <begin position="221"/>
        <end position="240"/>
    </location>
</feature>
<dbReference type="KEGG" id="mlr:MELLADRAFT_102516"/>
<keyword evidence="2" id="KW-0732">Signal</keyword>
<keyword evidence="4" id="KW-1185">Reference proteome</keyword>
<dbReference type="InParanoid" id="F4R711"/>
<name>F4R711_MELLP</name>
<dbReference type="VEuPathDB" id="FungiDB:MELLADRAFT_102516"/>
<organism evidence="4">
    <name type="scientific">Melampsora larici-populina (strain 98AG31 / pathotype 3-4-7)</name>
    <name type="common">Poplar leaf rust fungus</name>
    <dbReference type="NCBI Taxonomy" id="747676"/>
    <lineage>
        <taxon>Eukaryota</taxon>
        <taxon>Fungi</taxon>
        <taxon>Dikarya</taxon>
        <taxon>Basidiomycota</taxon>
        <taxon>Pucciniomycotina</taxon>
        <taxon>Pucciniomycetes</taxon>
        <taxon>Pucciniales</taxon>
        <taxon>Melampsoraceae</taxon>
        <taxon>Melampsora</taxon>
    </lineage>
</organism>
<evidence type="ECO:0000313" key="4">
    <source>
        <dbReference type="Proteomes" id="UP000001072"/>
    </source>
</evidence>
<feature type="compositionally biased region" description="Polar residues" evidence="1">
    <location>
        <begin position="172"/>
        <end position="186"/>
    </location>
</feature>
<gene>
    <name evidence="3" type="ORF">MELLADRAFT_102516</name>
</gene>
<feature type="region of interest" description="Disordered" evidence="1">
    <location>
        <begin position="167"/>
        <end position="186"/>
    </location>
</feature>
<dbReference type="EMBL" id="GL883092">
    <property type="protein sequence ID" value="EGG11496.1"/>
    <property type="molecule type" value="Genomic_DNA"/>
</dbReference>
<sequence>MHQSIGSTTSIVFMIICTILSKPMYLDKNIDTELRLGTSSMKTITIPKVDELDRLKLTLAPPSDLTTKDVVSSKDHRLSGALGIQKTDTFKHPPQQKQSFRFIPDVTMWLNDGNIQLIRPVSHLLGDHHNAMTYNNLMLKAFPSGFPTHHLQGSGSRNLQIHQVPTHGLPKSSGSSSAQGFPTRASSAKDISNLIEVQHPTIIDLPSHRSQHRDMERALEKTGVPGKDSSGYKKSRASRARKEVVIKPNGGKTYMSARDTMTEWSGIAKDELSKHGGLGGEMTAWFDDLRVVLLNKLPDDESFGIKPSDITRVIGRAENKLTNIFLGFLITNHPGLGGRNNGELLRDGWEYLKSYITRWHHVNLKVLLSLKEIKADGEVWEWTSDEILAYLMWMDAKNVFSWKLFSRFLIYKISLPIQIVFRNSLCLGVVIVRGPRYIRYPNVDIPAGHMRDVLLEIVQICVDHTKL</sequence>
<accession>F4R711</accession>
<evidence type="ECO:0000256" key="1">
    <source>
        <dbReference type="SAM" id="MobiDB-lite"/>
    </source>
</evidence>
<evidence type="ECO:0000313" key="3">
    <source>
        <dbReference type="EMBL" id="EGG11496.1"/>
    </source>
</evidence>
<proteinExistence type="predicted"/>
<reference evidence="4" key="1">
    <citation type="journal article" date="2011" name="Proc. Natl. Acad. Sci. U.S.A.">
        <title>Obligate biotrophy features unraveled by the genomic analysis of rust fungi.</title>
        <authorList>
            <person name="Duplessis S."/>
            <person name="Cuomo C.A."/>
            <person name="Lin Y.-C."/>
            <person name="Aerts A."/>
            <person name="Tisserant E."/>
            <person name="Veneault-Fourrey C."/>
            <person name="Joly D.L."/>
            <person name="Hacquard S."/>
            <person name="Amselem J."/>
            <person name="Cantarel B.L."/>
            <person name="Chiu R."/>
            <person name="Coutinho P.M."/>
            <person name="Feau N."/>
            <person name="Field M."/>
            <person name="Frey P."/>
            <person name="Gelhaye E."/>
            <person name="Goldberg J."/>
            <person name="Grabherr M.G."/>
            <person name="Kodira C.D."/>
            <person name="Kohler A."/>
            <person name="Kuees U."/>
            <person name="Lindquist E.A."/>
            <person name="Lucas S.M."/>
            <person name="Mago R."/>
            <person name="Mauceli E."/>
            <person name="Morin E."/>
            <person name="Murat C."/>
            <person name="Pangilinan J.L."/>
            <person name="Park R."/>
            <person name="Pearson M."/>
            <person name="Quesneville H."/>
            <person name="Rouhier N."/>
            <person name="Sakthikumar S."/>
            <person name="Salamov A.A."/>
            <person name="Schmutz J."/>
            <person name="Selles B."/>
            <person name="Shapiro H."/>
            <person name="Tanguay P."/>
            <person name="Tuskan G.A."/>
            <person name="Henrissat B."/>
            <person name="Van de Peer Y."/>
            <person name="Rouze P."/>
            <person name="Ellis J.G."/>
            <person name="Dodds P.N."/>
            <person name="Schein J.E."/>
            <person name="Zhong S."/>
            <person name="Hamelin R.C."/>
            <person name="Grigoriev I.V."/>
            <person name="Szabo L.J."/>
            <person name="Martin F."/>
        </authorList>
    </citation>
    <scope>NUCLEOTIDE SEQUENCE [LARGE SCALE GENOMIC DNA]</scope>
    <source>
        <strain evidence="4">98AG31 / pathotype 3-4-7</strain>
    </source>
</reference>
<evidence type="ECO:0008006" key="5">
    <source>
        <dbReference type="Google" id="ProtNLM"/>
    </source>
</evidence>
<dbReference type="GeneID" id="18921700"/>
<evidence type="ECO:0000256" key="2">
    <source>
        <dbReference type="SAM" id="SignalP"/>
    </source>
</evidence>
<protein>
    <recommendedName>
        <fullName evidence="5">Secreted protein</fullName>
    </recommendedName>
</protein>
<feature type="signal peptide" evidence="2">
    <location>
        <begin position="1"/>
        <end position="21"/>
    </location>
</feature>